<dbReference type="AlphaFoldDB" id="A0A7S3AWU6"/>
<gene>
    <name evidence="1" type="ORF">HERI1096_LOCUS18673</name>
</gene>
<reference evidence="1" key="1">
    <citation type="submission" date="2021-01" db="EMBL/GenBank/DDBJ databases">
        <authorList>
            <person name="Corre E."/>
            <person name="Pelletier E."/>
            <person name="Niang G."/>
            <person name="Scheremetjew M."/>
            <person name="Finn R."/>
            <person name="Kale V."/>
            <person name="Holt S."/>
            <person name="Cochrane G."/>
            <person name="Meng A."/>
            <person name="Brown T."/>
            <person name="Cohen L."/>
        </authorList>
    </citation>
    <scope>NUCLEOTIDE SEQUENCE</scope>
    <source>
        <strain evidence="1">CCMP281</strain>
    </source>
</reference>
<organism evidence="1">
    <name type="scientific">Haptolina ericina</name>
    <dbReference type="NCBI Taxonomy" id="156174"/>
    <lineage>
        <taxon>Eukaryota</taxon>
        <taxon>Haptista</taxon>
        <taxon>Haptophyta</taxon>
        <taxon>Prymnesiophyceae</taxon>
        <taxon>Prymnesiales</taxon>
        <taxon>Prymnesiaceae</taxon>
        <taxon>Haptolina</taxon>
    </lineage>
</organism>
<protein>
    <submittedName>
        <fullName evidence="1">Uncharacterized protein</fullName>
    </submittedName>
</protein>
<proteinExistence type="predicted"/>
<evidence type="ECO:0000313" key="1">
    <source>
        <dbReference type="EMBL" id="CAE0117974.1"/>
    </source>
</evidence>
<dbReference type="EMBL" id="HBHX01033618">
    <property type="protein sequence ID" value="CAE0117974.1"/>
    <property type="molecule type" value="Transcribed_RNA"/>
</dbReference>
<name>A0A7S3AWU6_9EUKA</name>
<accession>A0A7S3AWU6</accession>
<sequence>MGALLVTPTFLRREAEGREAQGLPAQRDLAGTPRREIARAHASTASGVVTVEVRHRSPSAFVACCQMWCAHMHVCVRCHASVWMAFWGSTRQDAARSHVARRDAVTALRRYKKSTVSRHTNE</sequence>